<accession>A0ABV3L563</accession>
<keyword evidence="1" id="KW-1133">Transmembrane helix</keyword>
<sequence length="216" mass="22332">MAHLVRACLVASILVVFTATAGAASRAHWGTATVVQVAHGIVNPLVIYGFNPQPEPPVAFPASTFLTPFSVDKTIRGVSGAQFFQVLLGGSLGGKPLDPQGGSPGARFPQTDVMLDTGTETLTLRLMFQSSSGGIGSNPLFFNPQPEPPPGAGLFGTLGMDFQFTSLSDATVSLQVLDSTGRALGLTRVAAPVPLPAPLALLGAGIGVLMVLRRRR</sequence>
<evidence type="ECO:0008006" key="5">
    <source>
        <dbReference type="Google" id="ProtNLM"/>
    </source>
</evidence>
<reference evidence="3 4" key="1">
    <citation type="submission" date="2024-07" db="EMBL/GenBank/DDBJ databases">
        <authorList>
            <person name="Kang M."/>
        </authorList>
    </citation>
    <scope>NUCLEOTIDE SEQUENCE [LARGE SCALE GENOMIC DNA]</scope>
    <source>
        <strain evidence="3 4">DFM31</strain>
    </source>
</reference>
<keyword evidence="4" id="KW-1185">Reference proteome</keyword>
<keyword evidence="1" id="KW-0812">Transmembrane</keyword>
<organism evidence="3 4">
    <name type="scientific">Meridianimarinicoccus marinus</name>
    <dbReference type="NCBI Taxonomy" id="3231483"/>
    <lineage>
        <taxon>Bacteria</taxon>
        <taxon>Pseudomonadati</taxon>
        <taxon>Pseudomonadota</taxon>
        <taxon>Alphaproteobacteria</taxon>
        <taxon>Rhodobacterales</taxon>
        <taxon>Paracoccaceae</taxon>
        <taxon>Meridianimarinicoccus</taxon>
    </lineage>
</organism>
<proteinExistence type="predicted"/>
<protein>
    <recommendedName>
        <fullName evidence="5">PEP-CTERM sorting domain-containing protein</fullName>
    </recommendedName>
</protein>
<evidence type="ECO:0000256" key="2">
    <source>
        <dbReference type="SAM" id="SignalP"/>
    </source>
</evidence>
<evidence type="ECO:0000256" key="1">
    <source>
        <dbReference type="SAM" id="Phobius"/>
    </source>
</evidence>
<feature type="signal peptide" evidence="2">
    <location>
        <begin position="1"/>
        <end position="23"/>
    </location>
</feature>
<dbReference type="Proteomes" id="UP001553161">
    <property type="component" value="Unassembled WGS sequence"/>
</dbReference>
<dbReference type="RefSeq" id="WP_366192520.1">
    <property type="nucleotide sequence ID" value="NZ_JBFBVU010000007.1"/>
</dbReference>
<feature type="transmembrane region" description="Helical" evidence="1">
    <location>
        <begin position="195"/>
        <end position="212"/>
    </location>
</feature>
<dbReference type="EMBL" id="JBFBVU010000007">
    <property type="protein sequence ID" value="MEV8466729.1"/>
    <property type="molecule type" value="Genomic_DNA"/>
</dbReference>
<evidence type="ECO:0000313" key="4">
    <source>
        <dbReference type="Proteomes" id="UP001553161"/>
    </source>
</evidence>
<keyword evidence="1" id="KW-0472">Membrane</keyword>
<feature type="chain" id="PRO_5047498134" description="PEP-CTERM sorting domain-containing protein" evidence="2">
    <location>
        <begin position="24"/>
        <end position="216"/>
    </location>
</feature>
<name>A0ABV3L563_9RHOB</name>
<keyword evidence="2" id="KW-0732">Signal</keyword>
<comment type="caution">
    <text evidence="3">The sequence shown here is derived from an EMBL/GenBank/DDBJ whole genome shotgun (WGS) entry which is preliminary data.</text>
</comment>
<gene>
    <name evidence="3" type="ORF">AB0T83_08060</name>
</gene>
<evidence type="ECO:0000313" key="3">
    <source>
        <dbReference type="EMBL" id="MEV8466729.1"/>
    </source>
</evidence>